<reference evidence="1" key="1">
    <citation type="submission" date="2014-11" db="EMBL/GenBank/DDBJ databases">
        <authorList>
            <person name="Otto D Thomas"/>
            <person name="Naeem Raeece"/>
        </authorList>
    </citation>
    <scope>NUCLEOTIDE SEQUENCE</scope>
</reference>
<protein>
    <submittedName>
        <fullName evidence="1">Uncharacterized protein</fullName>
    </submittedName>
</protein>
<gene>
    <name evidence="1" type="ORF">Cvel_16225</name>
</gene>
<evidence type="ECO:0000313" key="1">
    <source>
        <dbReference type="EMBL" id="CEM10519.1"/>
    </source>
</evidence>
<name>A0A0G4FCT1_9ALVE</name>
<dbReference type="VEuPathDB" id="CryptoDB:Cvel_16225"/>
<proteinExistence type="predicted"/>
<accession>A0A0G4FCT1</accession>
<sequence length="131" mass="14388">MMFLDGFVDKELKTPPFSGSVADDKVEARGVAHLPRAPLGGCLVQYLKVHGWAENFHAPECFDEPLVNVALHEWGGAIAHRVSDKKEVRRPMGKRGEEDVHGIGETLFEAADGTCEHTSRHVFGHVVTLCS</sequence>
<dbReference type="AlphaFoldDB" id="A0A0G4FCT1"/>
<organism evidence="1">
    <name type="scientific">Chromera velia CCMP2878</name>
    <dbReference type="NCBI Taxonomy" id="1169474"/>
    <lineage>
        <taxon>Eukaryota</taxon>
        <taxon>Sar</taxon>
        <taxon>Alveolata</taxon>
        <taxon>Colpodellida</taxon>
        <taxon>Chromeraceae</taxon>
        <taxon>Chromera</taxon>
    </lineage>
</organism>
<dbReference type="EMBL" id="CDMZ01000265">
    <property type="protein sequence ID" value="CEM10519.1"/>
    <property type="molecule type" value="Genomic_DNA"/>
</dbReference>